<dbReference type="Proteomes" id="UP001139199">
    <property type="component" value="Unassembled WGS sequence"/>
</dbReference>
<dbReference type="EMBL" id="JAJAPW010000005">
    <property type="protein sequence ID" value="MCB4799576.1"/>
    <property type="molecule type" value="Genomic_DNA"/>
</dbReference>
<name>A0A9X1I185_9FLAO</name>
<feature type="transmembrane region" description="Helical" evidence="2">
    <location>
        <begin position="68"/>
        <end position="87"/>
    </location>
</feature>
<organism evidence="3 4">
    <name type="scientific">Neotamlana laminarinivorans</name>
    <dbReference type="NCBI Taxonomy" id="2883124"/>
    <lineage>
        <taxon>Bacteria</taxon>
        <taxon>Pseudomonadati</taxon>
        <taxon>Bacteroidota</taxon>
        <taxon>Flavobacteriia</taxon>
        <taxon>Flavobacteriales</taxon>
        <taxon>Flavobacteriaceae</taxon>
        <taxon>Neotamlana</taxon>
    </lineage>
</organism>
<keyword evidence="2" id="KW-0472">Membrane</keyword>
<reference evidence="3" key="1">
    <citation type="submission" date="2021-10" db="EMBL/GenBank/DDBJ databases">
        <title>Tamlana sargassums sp. nov., and Tamlana laminarinivorans sp. nov., two new bacteria isolated from the brown alga.</title>
        <authorList>
            <person name="Li J."/>
        </authorList>
    </citation>
    <scope>NUCLEOTIDE SEQUENCE</scope>
    <source>
        <strain evidence="3">PT2-4</strain>
    </source>
</reference>
<gene>
    <name evidence="3" type="ORF">LG649_12015</name>
</gene>
<evidence type="ECO:0000313" key="3">
    <source>
        <dbReference type="EMBL" id="MCB4799576.1"/>
    </source>
</evidence>
<sequence length="88" mass="10000">MGGEGAMAAASNSLKNNRRLLSKRQDKKVLSGSYEGVKMKSFPKSTPALLNKIKQQTIEENRVYKRKIVFITLLLMLLFSLLGYYIFI</sequence>
<comment type="caution">
    <text evidence="3">The sequence shown here is derived from an EMBL/GenBank/DDBJ whole genome shotgun (WGS) entry which is preliminary data.</text>
</comment>
<keyword evidence="2" id="KW-1133">Transmembrane helix</keyword>
<feature type="region of interest" description="Disordered" evidence="1">
    <location>
        <begin position="1"/>
        <end position="27"/>
    </location>
</feature>
<evidence type="ECO:0000313" key="4">
    <source>
        <dbReference type="Proteomes" id="UP001139199"/>
    </source>
</evidence>
<keyword evidence="4" id="KW-1185">Reference proteome</keyword>
<dbReference type="RefSeq" id="WP_226544058.1">
    <property type="nucleotide sequence ID" value="NZ_JAJAPW010000005.1"/>
</dbReference>
<dbReference type="AlphaFoldDB" id="A0A9X1I185"/>
<proteinExistence type="predicted"/>
<protein>
    <submittedName>
        <fullName evidence="3">Uncharacterized protein</fullName>
    </submittedName>
</protein>
<evidence type="ECO:0000256" key="1">
    <source>
        <dbReference type="SAM" id="MobiDB-lite"/>
    </source>
</evidence>
<evidence type="ECO:0000256" key="2">
    <source>
        <dbReference type="SAM" id="Phobius"/>
    </source>
</evidence>
<keyword evidence="2" id="KW-0812">Transmembrane</keyword>
<accession>A0A9X1I185</accession>